<dbReference type="PANTHER" id="PTHR21682">
    <property type="entry name" value="COILED-COIL DOMAIN-CONTAINING PROTEIN 149"/>
    <property type="match status" value="1"/>
</dbReference>
<evidence type="ECO:0000313" key="5">
    <source>
        <dbReference type="Ensembl" id="ENSPKIP00000018276.1"/>
    </source>
</evidence>
<evidence type="ECO:0000256" key="3">
    <source>
        <dbReference type="SAM" id="Coils"/>
    </source>
</evidence>
<feature type="coiled-coil region" evidence="3">
    <location>
        <begin position="324"/>
        <end position="351"/>
    </location>
</feature>
<feature type="region of interest" description="Disordered" evidence="4">
    <location>
        <begin position="371"/>
        <end position="577"/>
    </location>
</feature>
<accession>A0A3B3RKP5</accession>
<dbReference type="InterPro" id="IPR019179">
    <property type="entry name" value="CC149"/>
</dbReference>
<feature type="compositionally biased region" description="Low complexity" evidence="4">
    <location>
        <begin position="494"/>
        <end position="510"/>
    </location>
</feature>
<dbReference type="STRING" id="1676925.ENSPKIP00000018276"/>
<feature type="compositionally biased region" description="Basic and acidic residues" evidence="4">
    <location>
        <begin position="461"/>
        <end position="477"/>
    </location>
</feature>
<comment type="similarity">
    <text evidence="1">Belongs to the CCDC149 family.</text>
</comment>
<dbReference type="Pfam" id="PF09789">
    <property type="entry name" value="CC149"/>
    <property type="match status" value="1"/>
</dbReference>
<feature type="compositionally biased region" description="Polar residues" evidence="4">
    <location>
        <begin position="543"/>
        <end position="565"/>
    </location>
</feature>
<sequence length="577" mass="64386">MLCFVFFFCSSHLLFSVWVFWLLAITFAPPQFLVCKRKLDSKKEGLLILSKELDSCQQERDQYKLMASQLRERHQSLKKKYRELIDGDPTLPPEKRNQVNLAQLLRGSRERNNQLSQEVEELNQRLLEARGDNKLLRMTIARQRLGDEEVGARYFPPHEREDLVRQLEEAGLQTRGLEQNLREVTDELQDVQAERVALQEKAERLNRELARVLGGHEDRLVDLDALCMENRYLQERYKQVQEEVRLLRANMIKYKENLEQRRTTRTDLKSDRSAHSGIFSAREVQDLLYGSSGCSLPSTPQSTADLWCLTTTLLETVQEQNLVIQHQRKTNKILGNRVAELEKKLKTLELSGLWSLPGGRDTISLSEIASLRPPQHPQPPRPAEASPPATPGEQPPEDDRMESGGASPWEHTTAADNSHPKAWPGSRAGPDGGGDVGAPVFPDLSMSSGCRDGDGMVAEENVERPAVEIVRLEEAHGTSEPGPVRMRREEEQAEASARPLSSPGSPAASPVTGLRLLPSVEDHAPGEELPGVAGIAERPEPKSSPQALAPTSPSHSQDSASGSTVKRSDSFCRESLA</sequence>
<evidence type="ECO:0000256" key="2">
    <source>
        <dbReference type="ARBA" id="ARBA00023054"/>
    </source>
</evidence>
<dbReference type="PANTHER" id="PTHR21682:SF2">
    <property type="entry name" value="COILED-COIL DOMAIN-CONTAINING PROTEIN 149"/>
    <property type="match status" value="1"/>
</dbReference>
<keyword evidence="2 3" id="KW-0175">Coiled coil</keyword>
<proteinExistence type="inferred from homology"/>
<keyword evidence="6" id="KW-1185">Reference proteome</keyword>
<protein>
    <submittedName>
        <fullName evidence="5">Coiled-coil domain containing 149a</fullName>
    </submittedName>
</protein>
<organism evidence="5 6">
    <name type="scientific">Paramormyrops kingsleyae</name>
    <dbReference type="NCBI Taxonomy" id="1676925"/>
    <lineage>
        <taxon>Eukaryota</taxon>
        <taxon>Metazoa</taxon>
        <taxon>Chordata</taxon>
        <taxon>Craniata</taxon>
        <taxon>Vertebrata</taxon>
        <taxon>Euteleostomi</taxon>
        <taxon>Actinopterygii</taxon>
        <taxon>Neopterygii</taxon>
        <taxon>Teleostei</taxon>
        <taxon>Osteoglossocephala</taxon>
        <taxon>Osteoglossomorpha</taxon>
        <taxon>Osteoglossiformes</taxon>
        <taxon>Mormyridae</taxon>
        <taxon>Paramormyrops</taxon>
    </lineage>
</organism>
<dbReference type="Ensembl" id="ENSPKIT00000042806.1">
    <property type="protein sequence ID" value="ENSPKIP00000018276.1"/>
    <property type="gene ID" value="ENSPKIG00000003869.1"/>
</dbReference>
<feature type="coiled-coil region" evidence="3">
    <location>
        <begin position="53"/>
        <end position="257"/>
    </location>
</feature>
<dbReference type="GeneTree" id="ENSGT00390000015958"/>
<name>A0A3B3RKP5_9TELE</name>
<reference evidence="5" key="2">
    <citation type="submission" date="2025-09" db="UniProtKB">
        <authorList>
            <consortium name="Ensembl"/>
        </authorList>
    </citation>
    <scope>IDENTIFICATION</scope>
</reference>
<reference evidence="5" key="1">
    <citation type="submission" date="2025-08" db="UniProtKB">
        <authorList>
            <consortium name="Ensembl"/>
        </authorList>
    </citation>
    <scope>IDENTIFICATION</scope>
</reference>
<evidence type="ECO:0000256" key="4">
    <source>
        <dbReference type="SAM" id="MobiDB-lite"/>
    </source>
</evidence>
<feature type="compositionally biased region" description="Basic and acidic residues" evidence="4">
    <location>
        <begin position="566"/>
        <end position="577"/>
    </location>
</feature>
<evidence type="ECO:0000313" key="6">
    <source>
        <dbReference type="Proteomes" id="UP000261540"/>
    </source>
</evidence>
<dbReference type="AlphaFoldDB" id="A0A3B3RKP5"/>
<dbReference type="Proteomes" id="UP000261540">
    <property type="component" value="Unplaced"/>
</dbReference>
<evidence type="ECO:0000256" key="1">
    <source>
        <dbReference type="ARBA" id="ARBA00005872"/>
    </source>
</evidence>